<dbReference type="InterPro" id="IPR045864">
    <property type="entry name" value="aa-tRNA-synth_II/BPL/LPL"/>
</dbReference>
<dbReference type="InterPro" id="IPR004516">
    <property type="entry name" value="HisRS/HisZ"/>
</dbReference>
<evidence type="ECO:0000256" key="5">
    <source>
        <dbReference type="ARBA" id="ARBA00020397"/>
    </source>
</evidence>
<dbReference type="GeneID" id="96773817"/>
<evidence type="ECO:0000313" key="11">
    <source>
        <dbReference type="EMBL" id="MDT8504111.1"/>
    </source>
</evidence>
<keyword evidence="11" id="KW-0808">Transferase</keyword>
<keyword evidence="12" id="KW-1185">Reference proteome</keyword>
<gene>
    <name evidence="9" type="primary">hisZ</name>
    <name evidence="11" type="ORF">OYC61_007390</name>
</gene>
<evidence type="ECO:0000256" key="8">
    <source>
        <dbReference type="ARBA" id="ARBA00025246"/>
    </source>
</evidence>
<dbReference type="SUPFAM" id="SSF55681">
    <property type="entry name" value="Class II aaRS and biotin synthetases"/>
    <property type="match status" value="1"/>
</dbReference>
<comment type="subcellular location">
    <subcellularLocation>
        <location evidence="1 9">Cytoplasm</location>
    </subcellularLocation>
</comment>
<proteinExistence type="inferred from homology"/>
<comment type="similarity">
    <text evidence="3 9">Belongs to the class-II aminoacyl-tRNA synthetase family. HisZ subfamily.</text>
</comment>
<comment type="function">
    <text evidence="8 9">Required for the first step of histidine biosynthesis. May allow the feedback regulation of ATP phosphoribosyltransferase activity by histidine.</text>
</comment>
<keyword evidence="6 9" id="KW-0963">Cytoplasm</keyword>
<comment type="pathway">
    <text evidence="2 9">Amino-acid biosynthesis; L-histidine biosynthesis; L-histidine from 5-phospho-alpha-D-ribose 1-diphosphate: step 1/9.</text>
</comment>
<organism evidence="11 12">
    <name type="scientific">Alcaligenes nematophilus</name>
    <dbReference type="NCBI Taxonomy" id="2994643"/>
    <lineage>
        <taxon>Bacteria</taxon>
        <taxon>Pseudomonadati</taxon>
        <taxon>Pseudomonadota</taxon>
        <taxon>Betaproteobacteria</taxon>
        <taxon>Burkholderiales</taxon>
        <taxon>Alcaligenaceae</taxon>
        <taxon>Alcaligenes</taxon>
    </lineage>
</organism>
<dbReference type="InterPro" id="IPR041715">
    <property type="entry name" value="HisRS-like_core"/>
</dbReference>
<protein>
    <recommendedName>
        <fullName evidence="5 9">ATP phosphoribosyltransferase regulatory subunit</fullName>
    </recommendedName>
</protein>
<dbReference type="Proteomes" id="UP001074635">
    <property type="component" value="Unassembled WGS sequence"/>
</dbReference>
<feature type="domain" description="Class II Histidinyl-tRNA synthetase (HisRS)-like catalytic core" evidence="10">
    <location>
        <begin position="10"/>
        <end position="316"/>
    </location>
</feature>
<dbReference type="InterPro" id="IPR004517">
    <property type="entry name" value="HisZ"/>
</dbReference>
<accession>A0ABU3MT85</accession>
<keyword evidence="9" id="KW-0028">Amino-acid biosynthesis</keyword>
<dbReference type="Pfam" id="PF13393">
    <property type="entry name" value="tRNA-synt_His"/>
    <property type="match status" value="1"/>
</dbReference>
<dbReference type="NCBIfam" id="NF009086">
    <property type="entry name" value="PRK12421.1"/>
    <property type="match status" value="1"/>
</dbReference>
<evidence type="ECO:0000259" key="10">
    <source>
        <dbReference type="Pfam" id="PF13393"/>
    </source>
</evidence>
<dbReference type="PIRSF" id="PIRSF001549">
    <property type="entry name" value="His-tRNA_synth"/>
    <property type="match status" value="1"/>
</dbReference>
<evidence type="ECO:0000256" key="7">
    <source>
        <dbReference type="ARBA" id="ARBA00023102"/>
    </source>
</evidence>
<evidence type="ECO:0000256" key="1">
    <source>
        <dbReference type="ARBA" id="ARBA00004496"/>
    </source>
</evidence>
<comment type="miscellaneous">
    <text evidence="9">This function is generally fulfilled by the C-terminal part of HisG, which is missing in some bacteria such as this one.</text>
</comment>
<evidence type="ECO:0000256" key="9">
    <source>
        <dbReference type="HAMAP-Rule" id="MF_00125"/>
    </source>
</evidence>
<dbReference type="NCBIfam" id="NF008935">
    <property type="entry name" value="PRK12292.1-1"/>
    <property type="match status" value="1"/>
</dbReference>
<reference evidence="11" key="1">
    <citation type="submission" date="2023-08" db="EMBL/GenBank/DDBJ databases">
        <title>Study of Resistomes in environmental pathogenic environmental.</title>
        <authorList>
            <person name="Bhattacharjee A."/>
            <person name="Singh A.K."/>
        </authorList>
    </citation>
    <scope>NUCLEOTIDE SEQUENCE</scope>
    <source>
        <strain evidence="11">S1</strain>
    </source>
</reference>
<dbReference type="GO" id="GO:0016757">
    <property type="term" value="F:glycosyltransferase activity"/>
    <property type="evidence" value="ECO:0007669"/>
    <property type="project" value="UniProtKB-KW"/>
</dbReference>
<name>A0ABU3MT85_9BURK</name>
<dbReference type="EMBL" id="JAPQTC020000002">
    <property type="protein sequence ID" value="MDT8504111.1"/>
    <property type="molecule type" value="Genomic_DNA"/>
</dbReference>
<keyword evidence="7 9" id="KW-0368">Histidine biosynthesis</keyword>
<dbReference type="HAMAP" id="MF_00125">
    <property type="entry name" value="HisZ"/>
    <property type="match status" value="1"/>
</dbReference>
<dbReference type="PANTHER" id="PTHR43707">
    <property type="entry name" value="HISTIDYL-TRNA SYNTHETASE"/>
    <property type="match status" value="1"/>
</dbReference>
<comment type="subunit">
    <text evidence="4 9">Heteromultimer composed of HisG and HisZ subunits.</text>
</comment>
<dbReference type="Gene3D" id="3.30.930.10">
    <property type="entry name" value="Bira Bifunctional Protein, Domain 2"/>
    <property type="match status" value="1"/>
</dbReference>
<dbReference type="RefSeq" id="WP_009455869.1">
    <property type="nucleotide sequence ID" value="NZ_CP088159.1"/>
</dbReference>
<evidence type="ECO:0000256" key="6">
    <source>
        <dbReference type="ARBA" id="ARBA00022490"/>
    </source>
</evidence>
<comment type="caution">
    <text evidence="11">The sequence shown here is derived from an EMBL/GenBank/DDBJ whole genome shotgun (WGS) entry which is preliminary data.</text>
</comment>
<keyword evidence="11" id="KW-0328">Glycosyltransferase</keyword>
<evidence type="ECO:0000256" key="2">
    <source>
        <dbReference type="ARBA" id="ARBA00004667"/>
    </source>
</evidence>
<evidence type="ECO:0000256" key="3">
    <source>
        <dbReference type="ARBA" id="ARBA00005539"/>
    </source>
</evidence>
<evidence type="ECO:0000313" key="12">
    <source>
        <dbReference type="Proteomes" id="UP001074635"/>
    </source>
</evidence>
<sequence length="385" mass="42165">MSNWLLPESLADILPAEARRIEELRRDLLDLYRTYGFELVAPPLVEYLESLQAVSGTDLNLRTSKVVDQISGRTMGVRADMTPQVARIDAHLLNREGVTRLCYCGSVLHARPAGLLSDRELLQIGAEIFGHAGIESDLEVVQLALESVGRAGVHHPRLDLNYPDLGRFLIERDPILKTRVAEVCELLNAKDVSGLRALGRESGCLPETTRYLLALTSLYGDGSVLERARSVLPDEPEVREALGSLRSFIDALPGHEITVDLADIGSGYAYHSGLIFSVYAEGWHDALVKGGRFDGIGRMYGRARPATGFSLDLRKLSAGLAPAQAARAVRAPWGSDAALTAAVKQLRQNGEIVIQMLPGQELNLDEFVIDRELVSLDGQWQVRAL</sequence>
<evidence type="ECO:0000256" key="4">
    <source>
        <dbReference type="ARBA" id="ARBA00011496"/>
    </source>
</evidence>
<dbReference type="PANTHER" id="PTHR43707:SF1">
    <property type="entry name" value="HISTIDINE--TRNA LIGASE, MITOCHONDRIAL-RELATED"/>
    <property type="match status" value="1"/>
</dbReference>